<evidence type="ECO:0000259" key="1">
    <source>
        <dbReference type="PROSITE" id="PS51186"/>
    </source>
</evidence>
<dbReference type="PANTHER" id="PTHR43072">
    <property type="entry name" value="N-ACETYLTRANSFERASE"/>
    <property type="match status" value="1"/>
</dbReference>
<dbReference type="GO" id="GO:0016747">
    <property type="term" value="F:acyltransferase activity, transferring groups other than amino-acyl groups"/>
    <property type="evidence" value="ECO:0007669"/>
    <property type="project" value="InterPro"/>
</dbReference>
<name>A0A7J3X6K1_THEPE</name>
<proteinExistence type="predicted"/>
<gene>
    <name evidence="2" type="ORF">ENM88_03000</name>
</gene>
<reference evidence="2" key="1">
    <citation type="journal article" date="2020" name="mSystems">
        <title>Genome- and Community-Level Interaction Insights into Carbon Utilization and Element Cycling Functions of Hydrothermarchaeota in Hydrothermal Sediment.</title>
        <authorList>
            <person name="Zhou Z."/>
            <person name="Liu Y."/>
            <person name="Xu W."/>
            <person name="Pan J."/>
            <person name="Luo Z.H."/>
            <person name="Li M."/>
        </authorList>
    </citation>
    <scope>NUCLEOTIDE SEQUENCE [LARGE SCALE GENOMIC DNA]</scope>
    <source>
        <strain evidence="2">SpSt-1125</strain>
    </source>
</reference>
<dbReference type="InterPro" id="IPR016181">
    <property type="entry name" value="Acyl_CoA_acyltransferase"/>
</dbReference>
<keyword evidence="2" id="KW-0808">Transferase</keyword>
<dbReference type="SUPFAM" id="SSF55729">
    <property type="entry name" value="Acyl-CoA N-acyltransferases (Nat)"/>
    <property type="match status" value="1"/>
</dbReference>
<sequence>MTSEEIVVRRASEEDREAAARIFSESFTGSYRYWSLRLLDVLNVIVAVLRGEVVGAAELYTTYAEGYGRVGVIAFVAVDPRHRGKGIGKKLVEAAERIFRDQGCRYAAASTRATNKASLRLFTKLGYTAYYRGEEEFERLEGPLYAYEDNVILLKKLHAQDGDPWEEGPAGGLGKDFSKRSGV</sequence>
<dbReference type="EMBL" id="DRZM01000090">
    <property type="protein sequence ID" value="HHP04701.1"/>
    <property type="molecule type" value="Genomic_DNA"/>
</dbReference>
<organism evidence="2">
    <name type="scientific">Thermofilum pendens</name>
    <dbReference type="NCBI Taxonomy" id="2269"/>
    <lineage>
        <taxon>Archaea</taxon>
        <taxon>Thermoproteota</taxon>
        <taxon>Thermoprotei</taxon>
        <taxon>Thermofilales</taxon>
        <taxon>Thermofilaceae</taxon>
        <taxon>Thermofilum</taxon>
    </lineage>
</organism>
<evidence type="ECO:0000313" key="2">
    <source>
        <dbReference type="EMBL" id="HHP04701.1"/>
    </source>
</evidence>
<dbReference type="Pfam" id="PF00583">
    <property type="entry name" value="Acetyltransf_1"/>
    <property type="match status" value="1"/>
</dbReference>
<comment type="caution">
    <text evidence="2">The sequence shown here is derived from an EMBL/GenBank/DDBJ whole genome shotgun (WGS) entry which is preliminary data.</text>
</comment>
<feature type="domain" description="N-acetyltransferase" evidence="1">
    <location>
        <begin position="6"/>
        <end position="143"/>
    </location>
</feature>
<dbReference type="Gene3D" id="3.40.630.30">
    <property type="match status" value="1"/>
</dbReference>
<dbReference type="AlphaFoldDB" id="A0A7J3X6K1"/>
<protein>
    <submittedName>
        <fullName evidence="2">GNAT family N-acetyltransferase</fullName>
    </submittedName>
</protein>
<dbReference type="CDD" id="cd04301">
    <property type="entry name" value="NAT_SF"/>
    <property type="match status" value="1"/>
</dbReference>
<dbReference type="InterPro" id="IPR000182">
    <property type="entry name" value="GNAT_dom"/>
</dbReference>
<accession>A0A7J3X6K1</accession>
<dbReference type="PROSITE" id="PS51186">
    <property type="entry name" value="GNAT"/>
    <property type="match status" value="1"/>
</dbReference>